<dbReference type="eggNOG" id="KOG1176">
    <property type="taxonomic scope" value="Eukaryota"/>
</dbReference>
<dbReference type="InParanoid" id="H3GHS2"/>
<comment type="similarity">
    <text evidence="1">Belongs to the ATP-dependent AMP-binding enzyme family.</text>
</comment>
<dbReference type="EnsemblProtists" id="Phyra75514">
    <property type="protein sequence ID" value="Phyra75514"/>
    <property type="gene ID" value="Phyra75514"/>
</dbReference>
<dbReference type="SUPFAM" id="SSF56801">
    <property type="entry name" value="Acetyl-CoA synthetase-like"/>
    <property type="match status" value="1"/>
</dbReference>
<dbReference type="PANTHER" id="PTHR24096">
    <property type="entry name" value="LONG-CHAIN-FATTY-ACID--COA LIGASE"/>
    <property type="match status" value="1"/>
</dbReference>
<evidence type="ECO:0000256" key="1">
    <source>
        <dbReference type="ARBA" id="ARBA00006432"/>
    </source>
</evidence>
<dbReference type="Pfam" id="PF00501">
    <property type="entry name" value="AMP-binding"/>
    <property type="match status" value="1"/>
</dbReference>
<dbReference type="InterPro" id="IPR000873">
    <property type="entry name" value="AMP-dep_synth/lig_dom"/>
</dbReference>
<reference evidence="6" key="2">
    <citation type="submission" date="2015-06" db="UniProtKB">
        <authorList>
            <consortium name="EnsemblProtists"/>
        </authorList>
    </citation>
    <scope>IDENTIFICATION</scope>
    <source>
        <strain evidence="6">Pr102</strain>
    </source>
</reference>
<dbReference type="STRING" id="164328.H3GHS2"/>
<dbReference type="InterPro" id="IPR042099">
    <property type="entry name" value="ANL_N_sf"/>
</dbReference>
<feature type="coiled-coil region" evidence="3">
    <location>
        <begin position="242"/>
        <end position="413"/>
    </location>
</feature>
<dbReference type="Proteomes" id="UP000005238">
    <property type="component" value="Unassembled WGS sequence"/>
</dbReference>
<keyword evidence="7" id="KW-1185">Reference proteome</keyword>
<dbReference type="AlphaFoldDB" id="H3GHS2"/>
<feature type="domain" description="AMP-dependent synthetase/ligase" evidence="5">
    <location>
        <begin position="480"/>
        <end position="580"/>
    </location>
</feature>
<dbReference type="VEuPathDB" id="FungiDB:KRP23_6636"/>
<feature type="region of interest" description="Disordered" evidence="4">
    <location>
        <begin position="102"/>
        <end position="122"/>
    </location>
</feature>
<dbReference type="VEuPathDB" id="FungiDB:KRP22_6015"/>
<feature type="coiled-coil region" evidence="3">
    <location>
        <begin position="178"/>
        <end position="212"/>
    </location>
</feature>
<name>H3GHS2_PHYRM</name>
<evidence type="ECO:0000256" key="4">
    <source>
        <dbReference type="SAM" id="MobiDB-lite"/>
    </source>
</evidence>
<protein>
    <recommendedName>
        <fullName evidence="5">AMP-dependent synthetase/ligase domain-containing protein</fullName>
    </recommendedName>
</protein>
<dbReference type="EMBL" id="DS566010">
    <property type="status" value="NOT_ANNOTATED_CDS"/>
    <property type="molecule type" value="Genomic_DNA"/>
</dbReference>
<keyword evidence="3" id="KW-0175">Coiled coil</keyword>
<evidence type="ECO:0000313" key="6">
    <source>
        <dbReference type="EnsemblProtists" id="Phyra75514"/>
    </source>
</evidence>
<dbReference type="Gene3D" id="3.40.50.12780">
    <property type="entry name" value="N-terminal domain of ligase-like"/>
    <property type="match status" value="1"/>
</dbReference>
<evidence type="ECO:0000256" key="2">
    <source>
        <dbReference type="ARBA" id="ARBA00022598"/>
    </source>
</evidence>
<evidence type="ECO:0000259" key="5">
    <source>
        <dbReference type="Pfam" id="PF00501"/>
    </source>
</evidence>
<dbReference type="GO" id="GO:0016874">
    <property type="term" value="F:ligase activity"/>
    <property type="evidence" value="ECO:0007669"/>
    <property type="project" value="UniProtKB-KW"/>
</dbReference>
<dbReference type="PANTHER" id="PTHR24096:SF149">
    <property type="entry name" value="AMP-BINDING DOMAIN-CONTAINING PROTEIN-RELATED"/>
    <property type="match status" value="1"/>
</dbReference>
<dbReference type="OMA" id="VELEECQ"/>
<accession>H3GHS2</accession>
<proteinExistence type="inferred from homology"/>
<dbReference type="VEuPathDB" id="FungiDB:KRP23_6635"/>
<organism evidence="6 7">
    <name type="scientific">Phytophthora ramorum</name>
    <name type="common">Sudden oak death agent</name>
    <dbReference type="NCBI Taxonomy" id="164328"/>
    <lineage>
        <taxon>Eukaryota</taxon>
        <taxon>Sar</taxon>
        <taxon>Stramenopiles</taxon>
        <taxon>Oomycota</taxon>
        <taxon>Peronosporomycetes</taxon>
        <taxon>Peronosporales</taxon>
        <taxon>Peronosporaceae</taxon>
        <taxon>Phytophthora</taxon>
    </lineage>
</organism>
<evidence type="ECO:0000313" key="7">
    <source>
        <dbReference type="Proteomes" id="UP000005238"/>
    </source>
</evidence>
<reference evidence="7" key="1">
    <citation type="journal article" date="2006" name="Science">
        <title>Phytophthora genome sequences uncover evolutionary origins and mechanisms of pathogenesis.</title>
        <authorList>
            <person name="Tyler B.M."/>
            <person name="Tripathy S."/>
            <person name="Zhang X."/>
            <person name="Dehal P."/>
            <person name="Jiang R.H."/>
            <person name="Aerts A."/>
            <person name="Arredondo F.D."/>
            <person name="Baxter L."/>
            <person name="Bensasson D."/>
            <person name="Beynon J.L."/>
            <person name="Chapman J."/>
            <person name="Damasceno C.M."/>
            <person name="Dorrance A.E."/>
            <person name="Dou D."/>
            <person name="Dickerman A.W."/>
            <person name="Dubchak I.L."/>
            <person name="Garbelotto M."/>
            <person name="Gijzen M."/>
            <person name="Gordon S.G."/>
            <person name="Govers F."/>
            <person name="Grunwald N.J."/>
            <person name="Huang W."/>
            <person name="Ivors K.L."/>
            <person name="Jones R.W."/>
            <person name="Kamoun S."/>
            <person name="Krampis K."/>
            <person name="Lamour K.H."/>
            <person name="Lee M.K."/>
            <person name="McDonald W.H."/>
            <person name="Medina M."/>
            <person name="Meijer H.J."/>
            <person name="Nordberg E.K."/>
            <person name="Maclean D.J."/>
            <person name="Ospina-Giraldo M.D."/>
            <person name="Morris P.F."/>
            <person name="Phuntumart V."/>
            <person name="Putnam N.H."/>
            <person name="Rash S."/>
            <person name="Rose J.K."/>
            <person name="Sakihama Y."/>
            <person name="Salamov A.A."/>
            <person name="Savidor A."/>
            <person name="Scheuring C.F."/>
            <person name="Smith B.M."/>
            <person name="Sobral B.W."/>
            <person name="Terry A."/>
            <person name="Torto-Alalibo T.A."/>
            <person name="Win J."/>
            <person name="Xu Z."/>
            <person name="Zhang H."/>
            <person name="Grigoriev I.V."/>
            <person name="Rokhsar D.S."/>
            <person name="Boore J.L."/>
        </authorList>
    </citation>
    <scope>NUCLEOTIDE SEQUENCE [LARGE SCALE GENOMIC DNA]</scope>
    <source>
        <strain evidence="7">Pr102</strain>
    </source>
</reference>
<evidence type="ECO:0000256" key="3">
    <source>
        <dbReference type="SAM" id="Coils"/>
    </source>
</evidence>
<feature type="coiled-coil region" evidence="3">
    <location>
        <begin position="39"/>
        <end position="100"/>
    </location>
</feature>
<dbReference type="HOGENOM" id="CLU_468137_0_0_1"/>
<keyword evidence="2" id="KW-0436">Ligase</keyword>
<dbReference type="VEuPathDB" id="FungiDB:KRP22_6016"/>
<sequence length="621" mass="69888">MPSDRRMLSPRPAPRREDAVVVVAQEALAAAALCWQERAERLAQANTRLKSRVSEVEDAHRKSLTVVKNVPALPNNHVFTKQLVDENHALREETRALQRRLMQGPGSKKHRNVSSTTRQPTKYMHQRAAKAAAKAESNQSANEEVKLQHKEQIAANQPQADVSVANSSFVELARHPLVQELKSHLRDLEVDLERLRQENEMLRVELEECQGNTRSQEKTPVQEVQTNAPANGDDQNQLRSCVDTLLQQVKVLEARYQHLEEKARAKAVVYEESTTRLEEVNTQLFETKQQLAAQTEKLHVYSDQSGQMEDLQQEIHLLRSENMKLNETVAALSSRPFEALSKDLQKKNLWIAQLEDEQRLLEEDRAKFQQDCIATRRTNDQFRRRIETLSAGMKDLANKLSSAQTECEQKTMEKEVALLQLRFYTSPGDYALMSAVGKALKEMKARERVSRAAKLRSMIFKSRHPTLPIPADAAIWNVVEQHARTMGDKAAFVCGLTDRTITYANLLRSAKKLCAGLAANGLKKGDVVILHSTNCIEYPVVFLALNRLGAICSPSSPQFTAQELADQIEAAKAVAVISHKKFVPVVTDAARMQGIAPQQLYALGQEEGSRSLQTIDTNLYF</sequence>